<evidence type="ECO:0000313" key="3">
    <source>
        <dbReference type="Proteomes" id="UP000001514"/>
    </source>
</evidence>
<reference evidence="2 3" key="1">
    <citation type="journal article" date="2011" name="Science">
        <title>The Selaginella genome identifies genetic changes associated with the evolution of vascular plants.</title>
        <authorList>
            <person name="Banks J.A."/>
            <person name="Nishiyama T."/>
            <person name="Hasebe M."/>
            <person name="Bowman J.L."/>
            <person name="Gribskov M."/>
            <person name="dePamphilis C."/>
            <person name="Albert V.A."/>
            <person name="Aono N."/>
            <person name="Aoyama T."/>
            <person name="Ambrose B.A."/>
            <person name="Ashton N.W."/>
            <person name="Axtell M.J."/>
            <person name="Barker E."/>
            <person name="Barker M.S."/>
            <person name="Bennetzen J.L."/>
            <person name="Bonawitz N.D."/>
            <person name="Chapple C."/>
            <person name="Cheng C."/>
            <person name="Correa L.G."/>
            <person name="Dacre M."/>
            <person name="DeBarry J."/>
            <person name="Dreyer I."/>
            <person name="Elias M."/>
            <person name="Engstrom E.M."/>
            <person name="Estelle M."/>
            <person name="Feng L."/>
            <person name="Finet C."/>
            <person name="Floyd S.K."/>
            <person name="Frommer W.B."/>
            <person name="Fujita T."/>
            <person name="Gramzow L."/>
            <person name="Gutensohn M."/>
            <person name="Harholt J."/>
            <person name="Hattori M."/>
            <person name="Heyl A."/>
            <person name="Hirai T."/>
            <person name="Hiwatashi Y."/>
            <person name="Ishikawa M."/>
            <person name="Iwata M."/>
            <person name="Karol K.G."/>
            <person name="Koehler B."/>
            <person name="Kolukisaoglu U."/>
            <person name="Kubo M."/>
            <person name="Kurata T."/>
            <person name="Lalonde S."/>
            <person name="Li K."/>
            <person name="Li Y."/>
            <person name="Litt A."/>
            <person name="Lyons E."/>
            <person name="Manning G."/>
            <person name="Maruyama T."/>
            <person name="Michael T.P."/>
            <person name="Mikami K."/>
            <person name="Miyazaki S."/>
            <person name="Morinaga S."/>
            <person name="Murata T."/>
            <person name="Mueller-Roeber B."/>
            <person name="Nelson D.R."/>
            <person name="Obara M."/>
            <person name="Oguri Y."/>
            <person name="Olmstead R.G."/>
            <person name="Onodera N."/>
            <person name="Petersen B.L."/>
            <person name="Pils B."/>
            <person name="Prigge M."/>
            <person name="Rensing S.A."/>
            <person name="Riano-Pachon D.M."/>
            <person name="Roberts A.W."/>
            <person name="Sato Y."/>
            <person name="Scheller H.V."/>
            <person name="Schulz B."/>
            <person name="Schulz C."/>
            <person name="Shakirov E.V."/>
            <person name="Shibagaki N."/>
            <person name="Shinohara N."/>
            <person name="Shippen D.E."/>
            <person name="Soerensen I."/>
            <person name="Sotooka R."/>
            <person name="Sugimoto N."/>
            <person name="Sugita M."/>
            <person name="Sumikawa N."/>
            <person name="Tanurdzic M."/>
            <person name="Theissen G."/>
            <person name="Ulvskov P."/>
            <person name="Wakazuki S."/>
            <person name="Weng J.K."/>
            <person name="Willats W.W."/>
            <person name="Wipf D."/>
            <person name="Wolf P.G."/>
            <person name="Yang L."/>
            <person name="Zimmer A.D."/>
            <person name="Zhu Q."/>
            <person name="Mitros T."/>
            <person name="Hellsten U."/>
            <person name="Loque D."/>
            <person name="Otillar R."/>
            <person name="Salamov A."/>
            <person name="Schmutz J."/>
            <person name="Shapiro H."/>
            <person name="Lindquist E."/>
            <person name="Lucas S."/>
            <person name="Rokhsar D."/>
            <person name="Grigoriev I.V."/>
        </authorList>
    </citation>
    <scope>NUCLEOTIDE SEQUENCE [LARGE SCALE GENOMIC DNA]</scope>
</reference>
<keyword evidence="3" id="KW-1185">Reference proteome</keyword>
<dbReference type="InParanoid" id="D8SZ67"/>
<proteinExistence type="predicted"/>
<evidence type="ECO:0000313" key="2">
    <source>
        <dbReference type="EMBL" id="EFJ10348.1"/>
    </source>
</evidence>
<feature type="region of interest" description="Disordered" evidence="1">
    <location>
        <begin position="118"/>
        <end position="195"/>
    </location>
</feature>
<organism evidence="3">
    <name type="scientific">Selaginella moellendorffii</name>
    <name type="common">Spikemoss</name>
    <dbReference type="NCBI Taxonomy" id="88036"/>
    <lineage>
        <taxon>Eukaryota</taxon>
        <taxon>Viridiplantae</taxon>
        <taxon>Streptophyta</taxon>
        <taxon>Embryophyta</taxon>
        <taxon>Tracheophyta</taxon>
        <taxon>Lycopodiopsida</taxon>
        <taxon>Selaginellales</taxon>
        <taxon>Selaginellaceae</taxon>
        <taxon>Selaginella</taxon>
    </lineage>
</organism>
<feature type="compositionally biased region" description="Basic and acidic residues" evidence="1">
    <location>
        <begin position="159"/>
        <end position="174"/>
    </location>
</feature>
<evidence type="ECO:0000256" key="1">
    <source>
        <dbReference type="SAM" id="MobiDB-lite"/>
    </source>
</evidence>
<dbReference type="AlphaFoldDB" id="D8SZ67"/>
<dbReference type="KEGG" id="smo:SELMODRAFT_427306"/>
<dbReference type="Gramene" id="EFJ10348">
    <property type="protein sequence ID" value="EFJ10348"/>
    <property type="gene ID" value="SELMODRAFT_427306"/>
</dbReference>
<feature type="compositionally biased region" description="Pro residues" evidence="1">
    <location>
        <begin position="185"/>
        <end position="195"/>
    </location>
</feature>
<gene>
    <name evidence="2" type="ORF">SELMODRAFT_427306</name>
</gene>
<name>D8SZ67_SELML</name>
<dbReference type="Proteomes" id="UP000001514">
    <property type="component" value="Unassembled WGS sequence"/>
</dbReference>
<feature type="compositionally biased region" description="Low complexity" evidence="1">
    <location>
        <begin position="138"/>
        <end position="152"/>
    </location>
</feature>
<protein>
    <submittedName>
        <fullName evidence="2">Uncharacterized protein</fullName>
    </submittedName>
</protein>
<sequence length="195" mass="21191">MEEDEIHDLHVSRLSISFCNQGDSVVQLHLSLGMHLKILETKTIAYFACYLRISKQTLYKYMRLVDPNWKSVYYRVPPEELGSLFSAQASVSNSSAIITITGATGVFISKMSEAGLSAKPAERAEASSKSSAKDISPRSRSPSPAASSSPVTPASPPRFVDELKLQLEKGEMLKRSIPANAGSAAPPPPRQWIGV</sequence>
<dbReference type="HOGENOM" id="CLU_1398508_0_0_1"/>
<accession>D8SZ67</accession>
<dbReference type="EMBL" id="GL377654">
    <property type="protein sequence ID" value="EFJ10348.1"/>
    <property type="molecule type" value="Genomic_DNA"/>
</dbReference>
<feature type="compositionally biased region" description="Basic and acidic residues" evidence="1">
    <location>
        <begin position="120"/>
        <end position="137"/>
    </location>
</feature>